<comment type="caution">
    <text evidence="2">The sequence shown here is derived from an EMBL/GenBank/DDBJ whole genome shotgun (WGS) entry which is preliminary data.</text>
</comment>
<organism evidence="2 3">
    <name type="scientific">Clostridium chromiireducens</name>
    <dbReference type="NCBI Taxonomy" id="225345"/>
    <lineage>
        <taxon>Bacteria</taxon>
        <taxon>Bacillati</taxon>
        <taxon>Bacillota</taxon>
        <taxon>Clostridia</taxon>
        <taxon>Eubacteriales</taxon>
        <taxon>Clostridiaceae</taxon>
        <taxon>Clostridium</taxon>
    </lineage>
</organism>
<dbReference type="CDD" id="cd00093">
    <property type="entry name" value="HTH_XRE"/>
    <property type="match status" value="1"/>
</dbReference>
<name>A0A399IIK4_9CLOT</name>
<dbReference type="EMBL" id="QXDJ01000006">
    <property type="protein sequence ID" value="RII32833.1"/>
    <property type="molecule type" value="Genomic_DNA"/>
</dbReference>
<reference evidence="2 3" key="1">
    <citation type="submission" date="2018-08" db="EMBL/GenBank/DDBJ databases">
        <title>Genome of Clostridium chromiireducens C1, DSM12136.</title>
        <authorList>
            <person name="Xing M."/>
            <person name="Wei Y."/>
            <person name="Ang E.L."/>
            <person name="Zhao H."/>
            <person name="Zhang Y."/>
        </authorList>
    </citation>
    <scope>NUCLEOTIDE SEQUENCE [LARGE SCALE GENOMIC DNA]</scope>
    <source>
        <strain evidence="2 3">C1</strain>
    </source>
</reference>
<sequence>MKIGKLIEKERIKNNISKFKLAEKVGCTSRAIDYWEKGERSISLDYADRIFKALGVTITIGVKNNEL</sequence>
<dbReference type="Gene3D" id="1.10.260.40">
    <property type="entry name" value="lambda repressor-like DNA-binding domains"/>
    <property type="match status" value="1"/>
</dbReference>
<accession>A0A399IIK4</accession>
<proteinExistence type="predicted"/>
<protein>
    <submittedName>
        <fullName evidence="2">XRE family transcriptional regulator</fullName>
    </submittedName>
</protein>
<evidence type="ECO:0000313" key="3">
    <source>
        <dbReference type="Proteomes" id="UP000265930"/>
    </source>
</evidence>
<gene>
    <name evidence="2" type="ORF">D2A34_21795</name>
</gene>
<dbReference type="Pfam" id="PF01381">
    <property type="entry name" value="HTH_3"/>
    <property type="match status" value="1"/>
</dbReference>
<dbReference type="GO" id="GO:0003677">
    <property type="term" value="F:DNA binding"/>
    <property type="evidence" value="ECO:0007669"/>
    <property type="project" value="InterPro"/>
</dbReference>
<dbReference type="AlphaFoldDB" id="A0A399IIK4"/>
<evidence type="ECO:0000313" key="2">
    <source>
        <dbReference type="EMBL" id="RII32833.1"/>
    </source>
</evidence>
<dbReference type="RefSeq" id="WP_119367908.1">
    <property type="nucleotide sequence ID" value="NZ_QXDJ01000006.1"/>
</dbReference>
<dbReference type="PROSITE" id="PS50943">
    <property type="entry name" value="HTH_CROC1"/>
    <property type="match status" value="1"/>
</dbReference>
<dbReference type="Proteomes" id="UP000265930">
    <property type="component" value="Unassembled WGS sequence"/>
</dbReference>
<dbReference type="InterPro" id="IPR001387">
    <property type="entry name" value="Cro/C1-type_HTH"/>
</dbReference>
<dbReference type="SUPFAM" id="SSF47413">
    <property type="entry name" value="lambda repressor-like DNA-binding domains"/>
    <property type="match status" value="1"/>
</dbReference>
<feature type="domain" description="HTH cro/C1-type" evidence="1">
    <location>
        <begin position="7"/>
        <end position="61"/>
    </location>
</feature>
<evidence type="ECO:0000259" key="1">
    <source>
        <dbReference type="PROSITE" id="PS50943"/>
    </source>
</evidence>
<dbReference type="SMART" id="SM00530">
    <property type="entry name" value="HTH_XRE"/>
    <property type="match status" value="1"/>
</dbReference>
<dbReference type="InterPro" id="IPR010982">
    <property type="entry name" value="Lambda_DNA-bd_dom_sf"/>
</dbReference>